<dbReference type="PROSITE" id="PS51257">
    <property type="entry name" value="PROKAR_LIPOPROTEIN"/>
    <property type="match status" value="1"/>
</dbReference>
<proteinExistence type="predicted"/>
<name>A0ABS1R6V7_9SPHI</name>
<evidence type="ECO:0000313" key="1">
    <source>
        <dbReference type="EMBL" id="MBL1410388.1"/>
    </source>
</evidence>
<organism evidence="1 2">
    <name type="scientific">Sphingobacterium faecale</name>
    <dbReference type="NCBI Taxonomy" id="2803775"/>
    <lineage>
        <taxon>Bacteria</taxon>
        <taxon>Pseudomonadati</taxon>
        <taxon>Bacteroidota</taxon>
        <taxon>Sphingobacteriia</taxon>
        <taxon>Sphingobacteriales</taxon>
        <taxon>Sphingobacteriaceae</taxon>
        <taxon>Sphingobacterium</taxon>
    </lineage>
</organism>
<dbReference type="Pfam" id="PF16389">
    <property type="entry name" value="DUF4998"/>
    <property type="match status" value="1"/>
</dbReference>
<sequence>MKYYFLKHTYFTKFTVWTAVLLIAVTACKKQDSTYRDVLEGKFPSYAGRPDSMNFHPGNNRAQISFRIKDPSVNKVIFYWNNRKDSTVYAIDQPSLTIHHVNIAPLEEKYHNIDFYTFYPDGTSSIKNTQMGNVYGNAYQSSLLNRLIESTVLRNDSLFINWYKAYPDLVGMEVRYIDMVGDAKTIVTDAAEEVMALPKFQKGGELKYRSIYLPDSLAIDSFYTEFKNLKI</sequence>
<comment type="caution">
    <text evidence="1">The sequence shown here is derived from an EMBL/GenBank/DDBJ whole genome shotgun (WGS) entry which is preliminary data.</text>
</comment>
<protein>
    <recommendedName>
        <fullName evidence="3">DUF4998 domain-containing protein</fullName>
    </recommendedName>
</protein>
<evidence type="ECO:0008006" key="3">
    <source>
        <dbReference type="Google" id="ProtNLM"/>
    </source>
</evidence>
<evidence type="ECO:0000313" key="2">
    <source>
        <dbReference type="Proteomes" id="UP000625283"/>
    </source>
</evidence>
<dbReference type="RefSeq" id="WP_202104084.1">
    <property type="nucleotide sequence ID" value="NZ_JAERTY010000009.1"/>
</dbReference>
<reference evidence="1 2" key="1">
    <citation type="submission" date="2021-01" db="EMBL/GenBank/DDBJ databases">
        <title>C459-1 draft genome sequence.</title>
        <authorList>
            <person name="Zhang X.-F."/>
        </authorList>
    </citation>
    <scope>NUCLEOTIDE SEQUENCE [LARGE SCALE GENOMIC DNA]</scope>
    <source>
        <strain evidence="2">C459-1</strain>
    </source>
</reference>
<keyword evidence="2" id="KW-1185">Reference proteome</keyword>
<dbReference type="Proteomes" id="UP000625283">
    <property type="component" value="Unassembled WGS sequence"/>
</dbReference>
<accession>A0ABS1R6V7</accession>
<dbReference type="EMBL" id="JAERTY010000009">
    <property type="protein sequence ID" value="MBL1410388.1"/>
    <property type="molecule type" value="Genomic_DNA"/>
</dbReference>
<gene>
    <name evidence="1" type="ORF">JKG61_16650</name>
</gene>